<reference evidence="1" key="1">
    <citation type="submission" date="2018-02" db="EMBL/GenBank/DDBJ databases">
        <title>Rhizophora mucronata_Transcriptome.</title>
        <authorList>
            <person name="Meera S.P."/>
            <person name="Sreeshan A."/>
            <person name="Augustine A."/>
        </authorList>
    </citation>
    <scope>NUCLEOTIDE SEQUENCE</scope>
    <source>
        <tissue evidence="1">Leaf</tissue>
    </source>
</reference>
<name>A0A2P2L0Q9_RHIMU</name>
<dbReference type="AlphaFoldDB" id="A0A2P2L0Q9"/>
<sequence>MVKISGSCSCLGSVHWAQIGKPTIIGWLAAKSKNPSQK</sequence>
<protein>
    <submittedName>
        <fullName evidence="1">Senescence-associated family protein</fullName>
    </submittedName>
</protein>
<dbReference type="EMBL" id="GGEC01031077">
    <property type="protein sequence ID" value="MBX11561.1"/>
    <property type="molecule type" value="Transcribed_RNA"/>
</dbReference>
<organism evidence="1">
    <name type="scientific">Rhizophora mucronata</name>
    <name type="common">Asiatic mangrove</name>
    <dbReference type="NCBI Taxonomy" id="61149"/>
    <lineage>
        <taxon>Eukaryota</taxon>
        <taxon>Viridiplantae</taxon>
        <taxon>Streptophyta</taxon>
        <taxon>Embryophyta</taxon>
        <taxon>Tracheophyta</taxon>
        <taxon>Spermatophyta</taxon>
        <taxon>Magnoliopsida</taxon>
        <taxon>eudicotyledons</taxon>
        <taxon>Gunneridae</taxon>
        <taxon>Pentapetalae</taxon>
        <taxon>rosids</taxon>
        <taxon>fabids</taxon>
        <taxon>Malpighiales</taxon>
        <taxon>Rhizophoraceae</taxon>
        <taxon>Rhizophora</taxon>
    </lineage>
</organism>
<accession>A0A2P2L0Q9</accession>
<proteinExistence type="predicted"/>
<evidence type="ECO:0000313" key="1">
    <source>
        <dbReference type="EMBL" id="MBX11561.1"/>
    </source>
</evidence>